<evidence type="ECO:0000313" key="1">
    <source>
        <dbReference type="EMBL" id="SAK59707.1"/>
    </source>
</evidence>
<keyword evidence="2" id="KW-1185">Reference proteome</keyword>
<name>A0A158ARQ3_9BURK</name>
<organism evidence="1 2">
    <name type="scientific">Caballeronia temeraria</name>
    <dbReference type="NCBI Taxonomy" id="1777137"/>
    <lineage>
        <taxon>Bacteria</taxon>
        <taxon>Pseudomonadati</taxon>
        <taxon>Pseudomonadota</taxon>
        <taxon>Betaproteobacteria</taxon>
        <taxon>Burkholderiales</taxon>
        <taxon>Burkholderiaceae</taxon>
        <taxon>Caballeronia</taxon>
    </lineage>
</organism>
<dbReference type="OrthoDB" id="9115258at2"/>
<reference evidence="2" key="1">
    <citation type="submission" date="2016-01" db="EMBL/GenBank/DDBJ databases">
        <authorList>
            <person name="Peeters Charlotte."/>
        </authorList>
    </citation>
    <scope>NUCLEOTIDE SEQUENCE [LARGE SCALE GENOMIC DNA]</scope>
</reference>
<sequence>MKVHIENQGDAAIRVIVDGDTVNDSMIDPGAAEDFESATEGIIELRELGGGEDAQGDASEQTERA</sequence>
<dbReference type="AlphaFoldDB" id="A0A158ARQ3"/>
<gene>
    <name evidence="1" type="ORF">AWB76_02797</name>
</gene>
<proteinExistence type="predicted"/>
<accession>A0A158ARQ3</accession>
<dbReference type="Proteomes" id="UP000054624">
    <property type="component" value="Unassembled WGS sequence"/>
</dbReference>
<evidence type="ECO:0000313" key="2">
    <source>
        <dbReference type="Proteomes" id="UP000054624"/>
    </source>
</evidence>
<dbReference type="STRING" id="1777137.AWB76_02797"/>
<protein>
    <submittedName>
        <fullName evidence="1">Uncharacterized protein</fullName>
    </submittedName>
</protein>
<dbReference type="RefSeq" id="WP_061160635.1">
    <property type="nucleotide sequence ID" value="NZ_FCOI02000007.1"/>
</dbReference>
<dbReference type="EMBL" id="FCOI02000007">
    <property type="protein sequence ID" value="SAK59707.1"/>
    <property type="molecule type" value="Genomic_DNA"/>
</dbReference>